<dbReference type="PRINTS" id="PR00050">
    <property type="entry name" value="COLDSHOCK"/>
</dbReference>
<name>A0A7T5R336_9BACT</name>
<dbReference type="SMART" id="SM00357">
    <property type="entry name" value="CSP"/>
    <property type="match status" value="2"/>
</dbReference>
<dbReference type="SUPFAM" id="SSF50249">
    <property type="entry name" value="Nucleic acid-binding proteins"/>
    <property type="match status" value="2"/>
</dbReference>
<sequence length="183" mass="20093">MYEPTAKGLTGQVETSPSGPPVRARLKWFNTPKGFGFVVPEDEPDLDCFLHITTLQRSGINALGDGACLLCQIQRGPKGAHVMEILELVDAGNLPEQIKNAPAAMNMPIGKTQRMGGQVKWYKEDKGFGFVIPDDGMKDVFIHKTCLEKNGIEKLEAGQRVSMLFRAVPKGREVVEIEIIAKS</sequence>
<dbReference type="InterPro" id="IPR011129">
    <property type="entry name" value="CSD"/>
</dbReference>
<feature type="region of interest" description="Disordered" evidence="1">
    <location>
        <begin position="1"/>
        <end position="20"/>
    </location>
</feature>
<evidence type="ECO:0000313" key="4">
    <source>
        <dbReference type="Proteomes" id="UP000595362"/>
    </source>
</evidence>
<dbReference type="EMBL" id="CP066681">
    <property type="protein sequence ID" value="QQG36600.1"/>
    <property type="molecule type" value="Genomic_DNA"/>
</dbReference>
<dbReference type="PANTHER" id="PTHR46565">
    <property type="entry name" value="COLD SHOCK DOMAIN PROTEIN 2"/>
    <property type="match status" value="1"/>
</dbReference>
<gene>
    <name evidence="3" type="ORF">HYS17_02110</name>
</gene>
<dbReference type="Proteomes" id="UP000595362">
    <property type="component" value="Chromosome"/>
</dbReference>
<reference evidence="3 4" key="1">
    <citation type="submission" date="2020-07" db="EMBL/GenBank/DDBJ databases">
        <title>Huge and variable diversity of episymbiotic CPR bacteria and DPANN archaea in groundwater ecosystems.</title>
        <authorList>
            <person name="He C.Y."/>
            <person name="Keren R."/>
            <person name="Whittaker M."/>
            <person name="Farag I.F."/>
            <person name="Doudna J."/>
            <person name="Cate J.H.D."/>
            <person name="Banfield J.F."/>
        </authorList>
    </citation>
    <scope>NUCLEOTIDE SEQUENCE [LARGE SCALE GENOMIC DNA]</scope>
    <source>
        <strain evidence="3">NC_groundwater_70_Ag_B-0.1um_54_66</strain>
    </source>
</reference>
<organism evidence="3 4">
    <name type="scientific">Micavibrio aeruginosavorus</name>
    <dbReference type="NCBI Taxonomy" id="349221"/>
    <lineage>
        <taxon>Bacteria</taxon>
        <taxon>Pseudomonadati</taxon>
        <taxon>Bdellovibrionota</taxon>
        <taxon>Bdellovibrionia</taxon>
        <taxon>Bdellovibrionales</taxon>
        <taxon>Pseudobdellovibrionaceae</taxon>
        <taxon>Micavibrio</taxon>
    </lineage>
</organism>
<dbReference type="InterPro" id="IPR012340">
    <property type="entry name" value="NA-bd_OB-fold"/>
</dbReference>
<protein>
    <submittedName>
        <fullName evidence="3">Cold shock domain-containing protein</fullName>
    </submittedName>
</protein>
<proteinExistence type="predicted"/>
<dbReference type="InterPro" id="IPR002059">
    <property type="entry name" value="CSP_DNA-bd"/>
</dbReference>
<dbReference type="Pfam" id="PF00313">
    <property type="entry name" value="CSD"/>
    <property type="match status" value="2"/>
</dbReference>
<dbReference type="GO" id="GO:0005829">
    <property type="term" value="C:cytosol"/>
    <property type="evidence" value="ECO:0007669"/>
    <property type="project" value="UniProtKB-ARBA"/>
</dbReference>
<dbReference type="PROSITE" id="PS51857">
    <property type="entry name" value="CSD_2"/>
    <property type="match status" value="2"/>
</dbReference>
<evidence type="ECO:0000259" key="2">
    <source>
        <dbReference type="PROSITE" id="PS51857"/>
    </source>
</evidence>
<dbReference type="GO" id="GO:0003676">
    <property type="term" value="F:nucleic acid binding"/>
    <property type="evidence" value="ECO:0007669"/>
    <property type="project" value="InterPro"/>
</dbReference>
<evidence type="ECO:0000256" key="1">
    <source>
        <dbReference type="SAM" id="MobiDB-lite"/>
    </source>
</evidence>
<feature type="domain" description="CSD" evidence="2">
    <location>
        <begin position="114"/>
        <end position="183"/>
    </location>
</feature>
<dbReference type="Gene3D" id="2.40.50.140">
    <property type="entry name" value="Nucleic acid-binding proteins"/>
    <property type="match status" value="2"/>
</dbReference>
<accession>A0A7T5R336</accession>
<evidence type="ECO:0000313" key="3">
    <source>
        <dbReference type="EMBL" id="QQG36600.1"/>
    </source>
</evidence>
<dbReference type="CDD" id="cd04458">
    <property type="entry name" value="CSP_CDS"/>
    <property type="match status" value="2"/>
</dbReference>
<dbReference type="PANTHER" id="PTHR46565:SF20">
    <property type="entry name" value="COLD SHOCK DOMAIN-CONTAINING PROTEIN 4"/>
    <property type="match status" value="1"/>
</dbReference>
<feature type="domain" description="CSD" evidence="2">
    <location>
        <begin position="21"/>
        <end position="84"/>
    </location>
</feature>
<dbReference type="AlphaFoldDB" id="A0A7T5R336"/>